<evidence type="ECO:0000313" key="18">
    <source>
        <dbReference type="EMBL" id="KAK4675075.1"/>
    </source>
</evidence>
<dbReference type="Pfam" id="PF00704">
    <property type="entry name" value="Glyco_hydro_18"/>
    <property type="match status" value="1"/>
</dbReference>
<keyword evidence="5" id="KW-0964">Secreted</keyword>
<keyword evidence="11 13" id="KW-0326">Glycosidase</keyword>
<evidence type="ECO:0000256" key="4">
    <source>
        <dbReference type="ARBA" id="ARBA00012729"/>
    </source>
</evidence>
<feature type="domain" description="LysM" evidence="16">
    <location>
        <begin position="398"/>
        <end position="443"/>
    </location>
</feature>
<evidence type="ECO:0000256" key="10">
    <source>
        <dbReference type="ARBA" id="ARBA00023277"/>
    </source>
</evidence>
<dbReference type="Proteomes" id="UP001323617">
    <property type="component" value="Unassembled WGS sequence"/>
</dbReference>
<dbReference type="EMBL" id="JAFFHC010000005">
    <property type="protein sequence ID" value="KAK4675075.1"/>
    <property type="molecule type" value="Genomic_DNA"/>
</dbReference>
<dbReference type="SUPFAM" id="SSF54556">
    <property type="entry name" value="Chitinase insertion domain"/>
    <property type="match status" value="1"/>
</dbReference>
<dbReference type="InterPro" id="IPR029070">
    <property type="entry name" value="Chitinase_insertion_sf"/>
</dbReference>
<evidence type="ECO:0000256" key="9">
    <source>
        <dbReference type="ARBA" id="ARBA00023026"/>
    </source>
</evidence>
<dbReference type="InterPro" id="IPR017853">
    <property type="entry name" value="GH"/>
</dbReference>
<dbReference type="InterPro" id="IPR036779">
    <property type="entry name" value="LysM_dom_sf"/>
</dbReference>
<dbReference type="SUPFAM" id="SSF52743">
    <property type="entry name" value="Subtilisin-like"/>
    <property type="match status" value="1"/>
</dbReference>
<gene>
    <name evidence="18" type="ORF">QC764_0074200</name>
</gene>
<evidence type="ECO:0000259" key="16">
    <source>
        <dbReference type="PROSITE" id="PS51782"/>
    </source>
</evidence>
<dbReference type="PROSITE" id="PS01095">
    <property type="entry name" value="GH18_1"/>
    <property type="match status" value="1"/>
</dbReference>
<dbReference type="SMART" id="SM00636">
    <property type="entry name" value="Glyco_18"/>
    <property type="match status" value="1"/>
</dbReference>
<dbReference type="CDD" id="cd00306">
    <property type="entry name" value="Peptidases_S8_S53"/>
    <property type="match status" value="1"/>
</dbReference>
<keyword evidence="8" id="KW-0146">Chitin degradation</keyword>
<dbReference type="Gene3D" id="3.10.50.10">
    <property type="match status" value="1"/>
</dbReference>
<evidence type="ECO:0000256" key="5">
    <source>
        <dbReference type="ARBA" id="ARBA00022525"/>
    </source>
</evidence>
<feature type="chain" id="PRO_5045515545" description="chitinase" evidence="15">
    <location>
        <begin position="20"/>
        <end position="2267"/>
    </location>
</feature>
<reference evidence="18 19" key="1">
    <citation type="journal article" date="2023" name="bioRxiv">
        <title>High-quality genome assemblies of four members of thePodospora anserinaspecies complex.</title>
        <authorList>
            <person name="Ament-Velasquez S.L."/>
            <person name="Vogan A.A."/>
            <person name="Wallerman O."/>
            <person name="Hartmann F."/>
            <person name="Gautier V."/>
            <person name="Silar P."/>
            <person name="Giraud T."/>
            <person name="Johannesson H."/>
        </authorList>
    </citation>
    <scope>NUCLEOTIDE SEQUENCE [LARGE SCALE GENOMIC DNA]</scope>
    <source>
        <strain evidence="18 19">CBS 124.78</strain>
    </source>
</reference>
<proteinExistence type="inferred from homology"/>
<evidence type="ECO:0000256" key="6">
    <source>
        <dbReference type="ARBA" id="ARBA00022669"/>
    </source>
</evidence>
<dbReference type="InterPro" id="IPR001223">
    <property type="entry name" value="Glyco_hydro18_cat"/>
</dbReference>
<feature type="domain" description="GH18" evidence="17">
    <location>
        <begin position="604"/>
        <end position="968"/>
    </location>
</feature>
<dbReference type="CDD" id="cd00118">
    <property type="entry name" value="LysM"/>
    <property type="match status" value="1"/>
</dbReference>
<feature type="compositionally biased region" description="Gly residues" evidence="14">
    <location>
        <begin position="1986"/>
        <end position="2002"/>
    </location>
</feature>
<evidence type="ECO:0000256" key="12">
    <source>
        <dbReference type="ARBA" id="ARBA00023326"/>
    </source>
</evidence>
<evidence type="ECO:0000256" key="14">
    <source>
        <dbReference type="SAM" id="MobiDB-lite"/>
    </source>
</evidence>
<evidence type="ECO:0000256" key="11">
    <source>
        <dbReference type="ARBA" id="ARBA00023295"/>
    </source>
</evidence>
<keyword evidence="15" id="KW-0732">Signal</keyword>
<dbReference type="Pfam" id="PF00082">
    <property type="entry name" value="Peptidase_S8"/>
    <property type="match status" value="1"/>
</dbReference>
<feature type="domain" description="LysM" evidence="16">
    <location>
        <begin position="335"/>
        <end position="379"/>
    </location>
</feature>
<dbReference type="SUPFAM" id="SSF54106">
    <property type="entry name" value="LysM domain"/>
    <property type="match status" value="1"/>
</dbReference>
<keyword evidence="9" id="KW-0843">Virulence</keyword>
<keyword evidence="7 13" id="KW-0378">Hydrolase</keyword>
<dbReference type="Gene3D" id="3.30.60.10">
    <property type="entry name" value="Endochitinase-like"/>
    <property type="match status" value="1"/>
</dbReference>
<dbReference type="InterPro" id="IPR053214">
    <property type="entry name" value="LysM12-like"/>
</dbReference>
<dbReference type="PANTHER" id="PTHR47700:SF2">
    <property type="entry name" value="CHITINASE"/>
    <property type="match status" value="1"/>
</dbReference>
<dbReference type="InterPro" id="IPR000209">
    <property type="entry name" value="Peptidase_S8/S53_dom"/>
</dbReference>
<feature type="compositionally biased region" description="Polar residues" evidence="14">
    <location>
        <begin position="1210"/>
        <end position="1219"/>
    </location>
</feature>
<dbReference type="InterPro" id="IPR011583">
    <property type="entry name" value="Chitinase_II/V-like_cat"/>
</dbReference>
<dbReference type="CDD" id="cd02878">
    <property type="entry name" value="GH18_zymocin_alpha"/>
    <property type="match status" value="1"/>
</dbReference>
<feature type="signal peptide" evidence="15">
    <location>
        <begin position="1"/>
        <end position="19"/>
    </location>
</feature>
<evidence type="ECO:0000256" key="7">
    <source>
        <dbReference type="ARBA" id="ARBA00022801"/>
    </source>
</evidence>
<sequence>MKAYLYALVALGAAGAAGAARATGGFVATDQSFISSSSFVDITEADEDLDKWLSTVQAQPLEALKPCPISCSKAGEGPWFLFPEADQLASCRETMLLNVVVQMAEVKDMPTVIRACTADYDTSPSMRVAFVPDSTKASLCTTANKVLEDASISIHRPGKDGEFSPTHLLSAGRQVKSYLASQKPSCSNNAMAFGYSQTSVIGVFAGAEVHQHGVTSDVLQQFLEHVQNESVSGTTVVQLCGAKDRGADYSIGIVASSAKNLDFVQEVVKTWADGKCVSQVGAGQDWMPVTLRVPVPLEELSRNDTISNSTASSRHSAPGDISARFARLSPRADCRVTTVQAGEGCWAVAQRCGISQTQLQNFNRANLCNSLVLGERICCSTGTLPSTLPPGNSDGTCKTRQVVLGDDCGSLANKCGITGDDFTKANPQSGLCSKLSEGQHVCCSQGNLPDLRPKKGADGYCAVYRTKKDDNCAKIAASNMLSVTQLENFNKNTWGWNGCKLLYPDFNMCVSDGAAPMPAIVPNAICGPTMNGTVRPPLGTNISTMNPCPLNVCCNIWGQCGMTDDFCVVSKSETGAPGTAAPGQHGCISNCGRDIIKGPAPAKHIKLGYFEGWNFGRKCLHMDATQIDTSTYTHVHFAFPNVTRGDFRIEITDPLVKKQFERFKKLQGVKKVVSLGGWDFSALPGTFMILREAAQPANRDLFKRNIISFINEHNLDGIDLDWEYPGAPDIPDIPADDPVNGLNYYRLLASIKAEVGDSKTVSFAAPASFWYLRAFPVKQMAQALDYIVFMTYDLHGQWDAGNKWTSPGCPTGNCLRSHVNETETRDALSMITKAGAPSNKVLVGVSSYGRSFKMAQAGCDGESCLFTGDNRNSHAAKGRCTDTAGYISNAEINQIIAQGRANKRYNKEGSNIMVYDNTEWVAWMDDEMKDKRTEFYHSYNFLGTTDWAVDLQEWYPDASLDEDDVEVVYLGTEVYRERTAYCTPPCRLILPPSSLPAPTVISIPPYTTSIEVGRSQGASFVVETTTITVYAPNITTNQMPMSNVNITVANPTNGGGAGGIPPFYANPSIDIPPIPVVVTPPGGGAPPTSRWITLPPWPSVTDGPLPDDPSGVDIPDNSDLPSDDQNPIIDRPPLGSGPPMVWDCPPGGVLEIDEFHAILTLDNCQGQVTLGGCAPTRTKAMDAPPESTLLIGCTLFTGTQAPDIKPFPTGSGNIIQPITTPVPDPPREDDPQDSDDDDDEPAGVYLSCKAWFFFICIDWPELKVFGWVFPPLPPGPYRSGPPNIDWPKLPGITVKGRLPKWPAITIPTRGPIPTPEKPSNCKTQTAELCKMTTSYAGVVEGGTTRTTSSTTKETCATIYGCEVEDDNSSTQTFDGCTVTPVAKREVVATPTPVQGAAGTLEERSRPFLQARAKKKSPCQIGDALIIPDNPENVQAIRTWLGDVNNNPKKQPWSYTEIKSDRAKFTAFFHVVQLDRASLDTLSGAKGTYGIDDIYYLSEMNAEAKAKTALADAKRPRPVTDIWQGKFPGSGGGGPAVVPRHFSRDQSPGNLTSSTEIPDIHRDLNETISGVLRKRNDYEEHETPEYWELSQLSAPPFYTGFQSWRRSGTPARTQDPRKPDRWFNTYWYPKGTGPTQYIYNMESDVDTSHAEFQGLGGRLIRWPYSSPYGGDAKTPKPVSGFDWKHGTAVSSKILGNLLGAGREVTMVLPVNPGSGFTYTSNSGAKTRPFEEAAVLETFIRVMDDILDSANNKEGRAIINYSGGMFTDGASEARIRMLYKIIKKLGQYNVLVVASIHNSYKERGDNIDAYPAGWGDVSRADYLSNVLSVGAVQQSQRVATFAPYQQWVTYAPGEKTYIAVPGKGIATDDGSSMAAPLVAAMAANLRSLPSKWKEDLKDPKRLKALIKILSRPLPMGKPDKNPAKPKIPVGKIDTLVSTAWNGQVFNLGHCLLDTTEAKGQGGNAQLDKICPKIEDIKKPDADKLFSPPGGGGDSGGGSGGGGPSGDPIEHKPGPAGPLCNKPIGLGKRDGQCGKICTGYYCTPTPVGPPPDYHDPEDPAHKVTRPPMPTLTGAPDLGNCPKTTTRRCVGSGGRETCEDVTICAPTTAVPTPTAQPTPTAAPQPATCRIHIAQHHWFSWTSNANAMFMEVTSYINEVRQNYESANTDFGISMTWYKASSRFPTDLQVDIRKEKGAVNFKRDRPAPGENLERKRLFMSFDLYFTAGNQHWSSGNRDESRMPFCRVGAWDENSWDGINHLQPSRRMDCYWRC</sequence>
<comment type="catalytic activity">
    <reaction evidence="1">
        <text>Random endo-hydrolysis of N-acetyl-beta-D-glucosaminide (1-&gt;4)-beta-linkages in chitin and chitodextrins.</text>
        <dbReference type="EC" id="3.2.1.14"/>
    </reaction>
</comment>
<dbReference type="InterPro" id="IPR036852">
    <property type="entry name" value="Peptidase_S8/S53_dom_sf"/>
</dbReference>
<name>A0ABR0I4E2_9PEZI</name>
<dbReference type="EC" id="3.2.1.14" evidence="4"/>
<feature type="compositionally biased region" description="Acidic residues" evidence="14">
    <location>
        <begin position="1230"/>
        <end position="1240"/>
    </location>
</feature>
<evidence type="ECO:0000256" key="13">
    <source>
        <dbReference type="RuleBase" id="RU000489"/>
    </source>
</evidence>
<dbReference type="SMART" id="SM00257">
    <property type="entry name" value="LysM"/>
    <property type="match status" value="3"/>
</dbReference>
<accession>A0ABR0I4E2</accession>
<dbReference type="Pfam" id="PF01476">
    <property type="entry name" value="LysM"/>
    <property type="match status" value="1"/>
</dbReference>
<organism evidence="18 19">
    <name type="scientific">Podospora pseudoanserina</name>
    <dbReference type="NCBI Taxonomy" id="2609844"/>
    <lineage>
        <taxon>Eukaryota</taxon>
        <taxon>Fungi</taxon>
        <taxon>Dikarya</taxon>
        <taxon>Ascomycota</taxon>
        <taxon>Pezizomycotina</taxon>
        <taxon>Sordariomycetes</taxon>
        <taxon>Sordariomycetidae</taxon>
        <taxon>Sordariales</taxon>
        <taxon>Podosporaceae</taxon>
        <taxon>Podospora</taxon>
    </lineage>
</organism>
<dbReference type="InterPro" id="IPR001579">
    <property type="entry name" value="Glyco_hydro_18_chit_AS"/>
</dbReference>
<dbReference type="PROSITE" id="PS51782">
    <property type="entry name" value="LYSM"/>
    <property type="match status" value="2"/>
</dbReference>
<dbReference type="SUPFAM" id="SSF51445">
    <property type="entry name" value="(Trans)glycosidases"/>
    <property type="match status" value="1"/>
</dbReference>
<dbReference type="InterPro" id="IPR036861">
    <property type="entry name" value="Endochitinase-like_sf"/>
</dbReference>
<dbReference type="PROSITE" id="PS51910">
    <property type="entry name" value="GH18_2"/>
    <property type="match status" value="1"/>
</dbReference>
<keyword evidence="10" id="KW-0119">Carbohydrate metabolism</keyword>
<dbReference type="RefSeq" id="XP_062798545.1">
    <property type="nucleotide sequence ID" value="XM_062940681.1"/>
</dbReference>
<comment type="caution">
    <text evidence="18">The sequence shown here is derived from an EMBL/GenBank/DDBJ whole genome shotgun (WGS) entry which is preliminary data.</text>
</comment>
<feature type="region of interest" description="Disordered" evidence="14">
    <location>
        <begin position="1977"/>
        <end position="2020"/>
    </location>
</feature>
<keyword evidence="6" id="KW-0147">Chitin-binding</keyword>
<evidence type="ECO:0000313" key="19">
    <source>
        <dbReference type="Proteomes" id="UP001323617"/>
    </source>
</evidence>
<feature type="region of interest" description="Disordered" evidence="14">
    <location>
        <begin position="1093"/>
        <end position="1125"/>
    </location>
</feature>
<evidence type="ECO:0000256" key="1">
    <source>
        <dbReference type="ARBA" id="ARBA00000822"/>
    </source>
</evidence>
<comment type="similarity">
    <text evidence="3">Belongs to the glycosyl hydrolase 18 family. Chitinase class V subfamily.</text>
</comment>
<dbReference type="Gene3D" id="3.20.20.80">
    <property type="entry name" value="Glycosidases"/>
    <property type="match status" value="1"/>
</dbReference>
<dbReference type="PANTHER" id="PTHR47700">
    <property type="entry name" value="V CHITINASE, PUTATIVE (AFU_ORTHOLOGUE AFUA_6G13720)-RELATED"/>
    <property type="match status" value="1"/>
</dbReference>
<evidence type="ECO:0000256" key="2">
    <source>
        <dbReference type="ARBA" id="ARBA00004613"/>
    </source>
</evidence>
<evidence type="ECO:0000256" key="3">
    <source>
        <dbReference type="ARBA" id="ARBA00008682"/>
    </source>
</evidence>
<comment type="subcellular location">
    <subcellularLocation>
        <location evidence="2">Secreted</location>
    </subcellularLocation>
</comment>
<protein>
    <recommendedName>
        <fullName evidence="4">chitinase</fullName>
        <ecNumber evidence="4">3.2.1.14</ecNumber>
    </recommendedName>
</protein>
<keyword evidence="19" id="KW-1185">Reference proteome</keyword>
<dbReference type="Gene3D" id="3.10.350.10">
    <property type="entry name" value="LysM domain"/>
    <property type="match status" value="3"/>
</dbReference>
<dbReference type="CDD" id="cd00035">
    <property type="entry name" value="ChtBD1"/>
    <property type="match status" value="1"/>
</dbReference>
<evidence type="ECO:0000259" key="17">
    <source>
        <dbReference type="PROSITE" id="PS51910"/>
    </source>
</evidence>
<dbReference type="SUPFAM" id="SSF57016">
    <property type="entry name" value="Plant lectins/antimicrobial peptides"/>
    <property type="match status" value="1"/>
</dbReference>
<feature type="region of interest" description="Disordered" evidence="14">
    <location>
        <begin position="1206"/>
        <end position="1240"/>
    </location>
</feature>
<dbReference type="InterPro" id="IPR018392">
    <property type="entry name" value="LysM"/>
</dbReference>
<dbReference type="Gene3D" id="3.40.50.200">
    <property type="entry name" value="Peptidase S8/S53 domain"/>
    <property type="match status" value="1"/>
</dbReference>
<keyword evidence="12" id="KW-0624">Polysaccharide degradation</keyword>
<evidence type="ECO:0000256" key="8">
    <source>
        <dbReference type="ARBA" id="ARBA00023024"/>
    </source>
</evidence>
<evidence type="ECO:0000256" key="15">
    <source>
        <dbReference type="SAM" id="SignalP"/>
    </source>
</evidence>
<dbReference type="GeneID" id="87961340"/>